<dbReference type="SUPFAM" id="SSF46689">
    <property type="entry name" value="Homeodomain-like"/>
    <property type="match status" value="1"/>
</dbReference>
<dbReference type="RefSeq" id="WP_126751635.1">
    <property type="nucleotide sequence ID" value="NZ_JBHUMT010000016.1"/>
</dbReference>
<dbReference type="AlphaFoldDB" id="A0A432YXF9"/>
<protein>
    <submittedName>
        <fullName evidence="2">Uncharacterized protein</fullName>
    </submittedName>
</protein>
<proteinExistence type="predicted"/>
<dbReference type="EMBL" id="PIQA01000001">
    <property type="protein sequence ID" value="RUO68010.1"/>
    <property type="molecule type" value="Genomic_DNA"/>
</dbReference>
<reference evidence="2 3" key="1">
    <citation type="journal article" date="2011" name="Front. Microbiol.">
        <title>Genomic signatures of strain selection and enhancement in Bacillus atrophaeus var. globigii, a historical biowarfare simulant.</title>
        <authorList>
            <person name="Gibbons H.S."/>
            <person name="Broomall S.M."/>
            <person name="McNew L.A."/>
            <person name="Daligault H."/>
            <person name="Chapman C."/>
            <person name="Bruce D."/>
            <person name="Karavis M."/>
            <person name="Krepps M."/>
            <person name="McGregor P.A."/>
            <person name="Hong C."/>
            <person name="Park K.H."/>
            <person name="Akmal A."/>
            <person name="Feldman A."/>
            <person name="Lin J.S."/>
            <person name="Chang W.E."/>
            <person name="Higgs B.W."/>
            <person name="Demirev P."/>
            <person name="Lindquist J."/>
            <person name="Liem A."/>
            <person name="Fochler E."/>
            <person name="Read T.D."/>
            <person name="Tapia R."/>
            <person name="Johnson S."/>
            <person name="Bishop-Lilly K.A."/>
            <person name="Detter C."/>
            <person name="Han C."/>
            <person name="Sozhamannan S."/>
            <person name="Rosenzweig C.N."/>
            <person name="Skowronski E.W."/>
        </authorList>
    </citation>
    <scope>NUCLEOTIDE SEQUENCE [LARGE SCALE GENOMIC DNA]</scope>
    <source>
        <strain evidence="2 3">TPS4-2</strain>
    </source>
</reference>
<evidence type="ECO:0000256" key="1">
    <source>
        <dbReference type="SAM" id="MobiDB-lite"/>
    </source>
</evidence>
<comment type="caution">
    <text evidence="2">The sequence shown here is derived from an EMBL/GenBank/DDBJ whole genome shotgun (WGS) entry which is preliminary data.</text>
</comment>
<dbReference type="Proteomes" id="UP000288361">
    <property type="component" value="Unassembled WGS sequence"/>
</dbReference>
<evidence type="ECO:0000313" key="3">
    <source>
        <dbReference type="Proteomes" id="UP000288361"/>
    </source>
</evidence>
<sequence>MTKKATEQKELKSRANKKPARLKGKRAANDLKREDQKEQALELRLQGMNLRAIGKALGVSHETVRKWIDEEYEGSFERRHELADKLLDQSLLELEYMYSKVAPDFSQEDRKIRYQALDRGIKINESRRKLLGIDSPEKLDVNTNQKLYTSNIPLPDDLDTD</sequence>
<evidence type="ECO:0000313" key="2">
    <source>
        <dbReference type="EMBL" id="RUO68010.1"/>
    </source>
</evidence>
<dbReference type="Gene3D" id="1.10.10.60">
    <property type="entry name" value="Homeodomain-like"/>
    <property type="match status" value="1"/>
</dbReference>
<name>A0A432YXF9_9GAMM</name>
<gene>
    <name evidence="2" type="ORF">CWI73_03900</name>
</gene>
<accession>A0A432YXF9</accession>
<dbReference type="Pfam" id="PF13384">
    <property type="entry name" value="HTH_23"/>
    <property type="match status" value="1"/>
</dbReference>
<feature type="compositionally biased region" description="Basic and acidic residues" evidence="1">
    <location>
        <begin position="1"/>
        <end position="13"/>
    </location>
</feature>
<feature type="compositionally biased region" description="Basic residues" evidence="1">
    <location>
        <begin position="14"/>
        <end position="26"/>
    </location>
</feature>
<feature type="compositionally biased region" description="Basic and acidic residues" evidence="1">
    <location>
        <begin position="27"/>
        <end position="36"/>
    </location>
</feature>
<dbReference type="InterPro" id="IPR009057">
    <property type="entry name" value="Homeodomain-like_sf"/>
</dbReference>
<feature type="region of interest" description="Disordered" evidence="1">
    <location>
        <begin position="1"/>
        <end position="36"/>
    </location>
</feature>
<organism evidence="2 3">
    <name type="scientific">Idiomarina piscisalsi</name>
    <dbReference type="NCBI Taxonomy" id="1096243"/>
    <lineage>
        <taxon>Bacteria</taxon>
        <taxon>Pseudomonadati</taxon>
        <taxon>Pseudomonadota</taxon>
        <taxon>Gammaproteobacteria</taxon>
        <taxon>Alteromonadales</taxon>
        <taxon>Idiomarinaceae</taxon>
        <taxon>Idiomarina</taxon>
    </lineage>
</organism>